<accession>A0A7W8HKF9</accession>
<comment type="caution">
    <text evidence="1">The sequence shown here is derived from an EMBL/GenBank/DDBJ whole genome shotgun (WGS) entry which is preliminary data.</text>
</comment>
<dbReference type="AlphaFoldDB" id="A0A7W8HKF9"/>
<dbReference type="EMBL" id="JACHGB010000008">
    <property type="protein sequence ID" value="MBB5273722.1"/>
    <property type="molecule type" value="Genomic_DNA"/>
</dbReference>
<organism evidence="1 2">
    <name type="scientific">Quisquiliibacterium transsilvanicum</name>
    <dbReference type="NCBI Taxonomy" id="1549638"/>
    <lineage>
        <taxon>Bacteria</taxon>
        <taxon>Pseudomonadati</taxon>
        <taxon>Pseudomonadota</taxon>
        <taxon>Betaproteobacteria</taxon>
        <taxon>Burkholderiales</taxon>
        <taxon>Burkholderiaceae</taxon>
        <taxon>Quisquiliibacterium</taxon>
    </lineage>
</organism>
<dbReference type="Proteomes" id="UP000532440">
    <property type="component" value="Unassembled WGS sequence"/>
</dbReference>
<evidence type="ECO:0000313" key="2">
    <source>
        <dbReference type="Proteomes" id="UP000532440"/>
    </source>
</evidence>
<evidence type="ECO:0000313" key="1">
    <source>
        <dbReference type="EMBL" id="MBB5273722.1"/>
    </source>
</evidence>
<proteinExistence type="predicted"/>
<reference evidence="1 2" key="1">
    <citation type="submission" date="2020-08" db="EMBL/GenBank/DDBJ databases">
        <title>Genomic Encyclopedia of Type Strains, Phase IV (KMG-IV): sequencing the most valuable type-strain genomes for metagenomic binning, comparative biology and taxonomic classification.</title>
        <authorList>
            <person name="Goeker M."/>
        </authorList>
    </citation>
    <scope>NUCLEOTIDE SEQUENCE [LARGE SCALE GENOMIC DNA]</scope>
    <source>
        <strain evidence="1 2">DSM 29781</strain>
    </source>
</reference>
<gene>
    <name evidence="1" type="ORF">HNQ70_003753</name>
</gene>
<name>A0A7W8HKF9_9BURK</name>
<sequence>MGAAVAAVLAAEIAATAVAAMAVRAVLASKEMRSAGPVPARCSE</sequence>
<protein>
    <submittedName>
        <fullName evidence="1">Uncharacterized protein</fullName>
    </submittedName>
</protein>
<keyword evidence="2" id="KW-1185">Reference proteome</keyword>